<dbReference type="InterPro" id="IPR001342">
    <property type="entry name" value="HDH_cat"/>
</dbReference>
<comment type="pathway">
    <text evidence="5">Amino-acid biosynthesis; L-methionine biosynthesis via de novo pathway; L-homoserine from L-aspartate: step 3/3.</text>
</comment>
<evidence type="ECO:0000256" key="23">
    <source>
        <dbReference type="ARBA" id="ARBA00023268"/>
    </source>
</evidence>
<dbReference type="Pfam" id="PF03447">
    <property type="entry name" value="NAD_binding_3"/>
    <property type="match status" value="1"/>
</dbReference>
<dbReference type="PANTHER" id="PTHR43070:SF3">
    <property type="entry name" value="HOMOSERINE DEHYDROGENASE"/>
    <property type="match status" value="1"/>
</dbReference>
<comment type="pathway">
    <text evidence="4">Amino-acid biosynthesis; L-threonine biosynthesis; L-threonine from L-aspartate: step 3/5.</text>
</comment>
<protein>
    <submittedName>
        <fullName evidence="29">Aspartate kinase</fullName>
    </submittedName>
</protein>
<comment type="catalytic activity">
    <reaction evidence="27">
        <text>L-homoserine + NAD(+) = L-aspartate 4-semialdehyde + NADH + H(+)</text>
        <dbReference type="Rhea" id="RHEA:15757"/>
        <dbReference type="ChEBI" id="CHEBI:15378"/>
        <dbReference type="ChEBI" id="CHEBI:57476"/>
        <dbReference type="ChEBI" id="CHEBI:57540"/>
        <dbReference type="ChEBI" id="CHEBI:57945"/>
        <dbReference type="ChEBI" id="CHEBI:537519"/>
        <dbReference type="EC" id="1.1.1.3"/>
    </reaction>
    <physiologicalReaction direction="right-to-left" evidence="27">
        <dbReference type="Rhea" id="RHEA:15759"/>
    </physiologicalReaction>
</comment>
<evidence type="ECO:0000256" key="25">
    <source>
        <dbReference type="ARBA" id="ARBA00048561"/>
    </source>
</evidence>
<evidence type="ECO:0000256" key="24">
    <source>
        <dbReference type="ARBA" id="ARBA00044938"/>
    </source>
</evidence>
<keyword evidence="17" id="KW-0521">NADP</keyword>
<keyword evidence="12" id="KW-0791">Threonine biosynthesis</keyword>
<evidence type="ECO:0000256" key="16">
    <source>
        <dbReference type="ARBA" id="ARBA00022840"/>
    </source>
</evidence>
<dbReference type="PROSITE" id="PS51671">
    <property type="entry name" value="ACT"/>
    <property type="match status" value="1"/>
</dbReference>
<comment type="catalytic activity">
    <reaction evidence="25">
        <text>L-aspartate + ATP = 4-phospho-L-aspartate + ADP</text>
        <dbReference type="Rhea" id="RHEA:23776"/>
        <dbReference type="ChEBI" id="CHEBI:29991"/>
        <dbReference type="ChEBI" id="CHEBI:30616"/>
        <dbReference type="ChEBI" id="CHEBI:57535"/>
        <dbReference type="ChEBI" id="CHEBI:456216"/>
        <dbReference type="EC" id="2.7.2.4"/>
    </reaction>
    <physiologicalReaction direction="left-to-right" evidence="25">
        <dbReference type="Rhea" id="RHEA:23777"/>
    </physiologicalReaction>
</comment>
<evidence type="ECO:0000256" key="26">
    <source>
        <dbReference type="ARBA" id="ARBA00048841"/>
    </source>
</evidence>
<dbReference type="UniPathway" id="UPA00050">
    <property type="reaction ID" value="UER00063"/>
</dbReference>
<dbReference type="Gene3D" id="3.40.1160.10">
    <property type="entry name" value="Acetylglutamate kinase-like"/>
    <property type="match status" value="1"/>
</dbReference>
<dbReference type="EMBL" id="FZPD01000005">
    <property type="protein sequence ID" value="SNT31533.1"/>
    <property type="molecule type" value="Genomic_DNA"/>
</dbReference>
<keyword evidence="13" id="KW-0479">Metal-binding</keyword>
<organism evidence="29 30">
    <name type="scientific">Ekhidna lutea</name>
    <dbReference type="NCBI Taxonomy" id="447679"/>
    <lineage>
        <taxon>Bacteria</taxon>
        <taxon>Pseudomonadati</taxon>
        <taxon>Bacteroidota</taxon>
        <taxon>Cytophagia</taxon>
        <taxon>Cytophagales</taxon>
        <taxon>Reichenbachiellaceae</taxon>
        <taxon>Ekhidna</taxon>
    </lineage>
</organism>
<keyword evidence="15 29" id="KW-0418">Kinase</keyword>
<dbReference type="InterPro" id="IPR011147">
    <property type="entry name" value="Bifunc_Aspkin/hSer_DH"/>
</dbReference>
<dbReference type="InterPro" id="IPR018042">
    <property type="entry name" value="Aspartate_kinase_CS"/>
</dbReference>
<keyword evidence="10" id="KW-0028">Amino-acid biosynthesis</keyword>
<dbReference type="InterPro" id="IPR019811">
    <property type="entry name" value="HDH_CS"/>
</dbReference>
<keyword evidence="23" id="KW-0511">Multifunctional enzyme</keyword>
<dbReference type="GO" id="GO:0004412">
    <property type="term" value="F:homoserine dehydrogenase activity"/>
    <property type="evidence" value="ECO:0007669"/>
    <property type="project" value="UniProtKB-EC"/>
</dbReference>
<dbReference type="PROSITE" id="PS01042">
    <property type="entry name" value="HOMOSER_DHGENASE"/>
    <property type="match status" value="1"/>
</dbReference>
<dbReference type="GO" id="GO:0004072">
    <property type="term" value="F:aspartate kinase activity"/>
    <property type="evidence" value="ECO:0007669"/>
    <property type="project" value="UniProtKB-EC"/>
</dbReference>
<dbReference type="Gene3D" id="3.30.360.10">
    <property type="entry name" value="Dihydrodipicolinate Reductase, domain 2"/>
    <property type="match status" value="1"/>
</dbReference>
<evidence type="ECO:0000313" key="30">
    <source>
        <dbReference type="Proteomes" id="UP000198393"/>
    </source>
</evidence>
<dbReference type="Proteomes" id="UP000198393">
    <property type="component" value="Unassembled WGS sequence"/>
</dbReference>
<name>A0A239LNZ5_EKHLU</name>
<dbReference type="Pfam" id="PF00742">
    <property type="entry name" value="Homoserine_dh"/>
    <property type="match status" value="1"/>
</dbReference>
<keyword evidence="18" id="KW-0560">Oxidoreductase</keyword>
<comment type="similarity">
    <text evidence="8">In the N-terminal section; belongs to the aspartokinase family.</text>
</comment>
<dbReference type="AlphaFoldDB" id="A0A239LNZ5"/>
<keyword evidence="20" id="KW-0915">Sodium</keyword>
<keyword evidence="30" id="KW-1185">Reference proteome</keyword>
<evidence type="ECO:0000256" key="6">
    <source>
        <dbReference type="ARBA" id="ARBA00005139"/>
    </source>
</evidence>
<dbReference type="CDD" id="cd04243">
    <property type="entry name" value="AAK_AK-HSDH-like"/>
    <property type="match status" value="1"/>
</dbReference>
<reference evidence="29 30" key="1">
    <citation type="submission" date="2017-06" db="EMBL/GenBank/DDBJ databases">
        <authorList>
            <person name="Kim H.J."/>
            <person name="Triplett B.A."/>
        </authorList>
    </citation>
    <scope>NUCLEOTIDE SEQUENCE [LARGE SCALE GENOMIC DNA]</scope>
    <source>
        <strain evidence="29 30">DSM 19307</strain>
    </source>
</reference>
<comment type="pathway">
    <text evidence="6">Amino-acid biosynthesis; L-threonine biosynthesis; L-threonine from L-aspartate: step 1/5.</text>
</comment>
<evidence type="ECO:0000256" key="1">
    <source>
        <dbReference type="ARBA" id="ARBA00001920"/>
    </source>
</evidence>
<evidence type="ECO:0000256" key="18">
    <source>
        <dbReference type="ARBA" id="ARBA00023002"/>
    </source>
</evidence>
<evidence type="ECO:0000256" key="21">
    <source>
        <dbReference type="ARBA" id="ARBA00023154"/>
    </source>
</evidence>
<dbReference type="InterPro" id="IPR045865">
    <property type="entry name" value="ACT-like_dom_sf"/>
</dbReference>
<dbReference type="Pfam" id="PF22468">
    <property type="entry name" value="ACT_9"/>
    <property type="match status" value="1"/>
</dbReference>
<evidence type="ECO:0000256" key="27">
    <source>
        <dbReference type="ARBA" id="ARBA00049031"/>
    </source>
</evidence>
<evidence type="ECO:0000256" key="22">
    <source>
        <dbReference type="ARBA" id="ARBA00023167"/>
    </source>
</evidence>
<dbReference type="InterPro" id="IPR005106">
    <property type="entry name" value="Asp/hSer_DH_NAD-bd"/>
</dbReference>
<evidence type="ECO:0000259" key="28">
    <source>
        <dbReference type="PROSITE" id="PS51671"/>
    </source>
</evidence>
<dbReference type="Pfam" id="PF00696">
    <property type="entry name" value="AA_kinase"/>
    <property type="match status" value="1"/>
</dbReference>
<dbReference type="NCBIfam" id="NF006959">
    <property type="entry name" value="PRK09436.1"/>
    <property type="match status" value="1"/>
</dbReference>
<comment type="catalytic activity">
    <reaction evidence="26">
        <text>L-homoserine + NADP(+) = L-aspartate 4-semialdehyde + NADPH + H(+)</text>
        <dbReference type="Rhea" id="RHEA:15761"/>
        <dbReference type="ChEBI" id="CHEBI:15378"/>
        <dbReference type="ChEBI" id="CHEBI:57476"/>
        <dbReference type="ChEBI" id="CHEBI:57783"/>
        <dbReference type="ChEBI" id="CHEBI:58349"/>
        <dbReference type="ChEBI" id="CHEBI:537519"/>
        <dbReference type="EC" id="1.1.1.3"/>
    </reaction>
    <physiologicalReaction direction="right-to-left" evidence="26">
        <dbReference type="Rhea" id="RHEA:15763"/>
    </physiologicalReaction>
</comment>
<comment type="cofactor">
    <cofactor evidence="1">
        <name>a metal cation</name>
        <dbReference type="ChEBI" id="CHEBI:25213"/>
    </cofactor>
</comment>
<accession>A0A239LNZ5</accession>
<dbReference type="Gene3D" id="3.40.50.720">
    <property type="entry name" value="NAD(P)-binding Rossmann-like Domain"/>
    <property type="match status" value="1"/>
</dbReference>
<dbReference type="InterPro" id="IPR036291">
    <property type="entry name" value="NAD(P)-bd_dom_sf"/>
</dbReference>
<dbReference type="SUPFAM" id="SSF51735">
    <property type="entry name" value="NAD(P)-binding Rossmann-fold domains"/>
    <property type="match status" value="1"/>
</dbReference>
<evidence type="ECO:0000256" key="9">
    <source>
        <dbReference type="ARBA" id="ARBA00011881"/>
    </source>
</evidence>
<dbReference type="InterPro" id="IPR036393">
    <property type="entry name" value="AceGlu_kinase-like_sf"/>
</dbReference>
<dbReference type="InterPro" id="IPR049638">
    <property type="entry name" value="AK-HD"/>
</dbReference>
<dbReference type="InterPro" id="IPR002912">
    <property type="entry name" value="ACT_dom"/>
</dbReference>
<dbReference type="SUPFAM" id="SSF55347">
    <property type="entry name" value="Glyceraldehyde-3-phosphate dehydrogenase-like, C-terminal domain"/>
    <property type="match status" value="1"/>
</dbReference>
<dbReference type="GO" id="GO:0009086">
    <property type="term" value="P:methionine biosynthetic process"/>
    <property type="evidence" value="ECO:0007669"/>
    <property type="project" value="UniProtKB-KW"/>
</dbReference>
<evidence type="ECO:0000313" key="29">
    <source>
        <dbReference type="EMBL" id="SNT31533.1"/>
    </source>
</evidence>
<keyword evidence="11" id="KW-0808">Transferase</keyword>
<evidence type="ECO:0000256" key="13">
    <source>
        <dbReference type="ARBA" id="ARBA00022723"/>
    </source>
</evidence>
<dbReference type="GO" id="GO:0046872">
    <property type="term" value="F:metal ion binding"/>
    <property type="evidence" value="ECO:0007669"/>
    <property type="project" value="UniProtKB-KW"/>
</dbReference>
<evidence type="ECO:0000256" key="12">
    <source>
        <dbReference type="ARBA" id="ARBA00022697"/>
    </source>
</evidence>
<dbReference type="InterPro" id="IPR042199">
    <property type="entry name" value="AsparK_Bifunc_asparK/hSer_DH"/>
</dbReference>
<dbReference type="SUPFAM" id="SSF55021">
    <property type="entry name" value="ACT-like"/>
    <property type="match status" value="2"/>
</dbReference>
<evidence type="ECO:0000256" key="11">
    <source>
        <dbReference type="ARBA" id="ARBA00022679"/>
    </source>
</evidence>
<keyword evidence="21" id="KW-0457">Lysine biosynthesis</keyword>
<dbReference type="SUPFAM" id="SSF53633">
    <property type="entry name" value="Carbamate kinase-like"/>
    <property type="match status" value="1"/>
</dbReference>
<evidence type="ECO:0000256" key="17">
    <source>
        <dbReference type="ARBA" id="ARBA00022857"/>
    </source>
</evidence>
<dbReference type="InterPro" id="IPR054352">
    <property type="entry name" value="ACT_Aspartokinase"/>
</dbReference>
<evidence type="ECO:0000256" key="19">
    <source>
        <dbReference type="ARBA" id="ARBA00023027"/>
    </source>
</evidence>
<keyword evidence="19" id="KW-0520">NAD</keyword>
<sequence>MSELMKVLKFGGTSLKNKEAIKQVVEIVASSDSAVCMVVSATGHTTDELQQVADAAKKGDESYLRLLEKVEKRHKSLYEALTGSKESADLLSCFSQLKRVCEGVYLLKELTAKSLDFILGTGEVASSIVVADFFSTQGLDVIRFDTRELIVTDQRFGGANVDFDKTSVQFQNRREHFKQVNVFPGFIASTDTGETTTLGRGGSDYTASIIASILNADSLEIWTDVDGIMTADPNRVKRSHTLEQVSYDEALELSYFGAKVIYPQSIDPVLKASIPVWVKNTFHPERAGTLISNENTDQHLIKGISSIDEVTILSVSGNTLRNDSAFFPRIFSVLAREEIPIVFMTHSNAGLTVTIGFTPDDAQLALQTLKSEFAGSDETHVINSIIVEDGYSLLALVGSNMKDQIGVSGNMFNVLGRNGISIKAISQGSSERNISAIIPNSDLDKALNVLHEGFFLSLTKRINLFIIGTGNVGKAFLGQLKKQFSFLKEHHHLNIKVIGVANSRQMAFEKDGIPLSKWEEHLNKGEPFDKESFVQQMTELNFRNSVFIDITASADISSMYKEVLEQSISVVTPNKIAATRSYEEYLELKAVAKKYKSQFYIETNVCAGLPVLSTLHDLVRSGDQVIKLKAVLSGTLNFLFNEYDTKQPFADVIRKAKDMGYTEPDPRLDISGEDVMRKLLILIRESGYPMEASQIALTSFLPDSCQQSTDLNDFYNKIESAESYFKELYERSMSNGTRLKVVASYENGKGKVSLEEVPDSHPFYHLEGKDNVVLFYTQRYSEQPLVIKGAGAGAEVTASGIFADVLRIAQSDN</sequence>
<comment type="pathway">
    <text evidence="2">Amino-acid biosynthesis; L-lysine biosynthesis via DAP pathway; (S)-tetrahydrodipicolinate from L-aspartate: step 1/4.</text>
</comment>
<evidence type="ECO:0000256" key="15">
    <source>
        <dbReference type="ARBA" id="ARBA00022777"/>
    </source>
</evidence>
<evidence type="ECO:0000256" key="14">
    <source>
        <dbReference type="ARBA" id="ARBA00022741"/>
    </source>
</evidence>
<evidence type="ECO:0000256" key="2">
    <source>
        <dbReference type="ARBA" id="ARBA00004766"/>
    </source>
</evidence>
<keyword evidence="16" id="KW-0067">ATP-binding</keyword>
<dbReference type="PANTHER" id="PTHR43070">
    <property type="match status" value="1"/>
</dbReference>
<dbReference type="GO" id="GO:0009089">
    <property type="term" value="P:lysine biosynthetic process via diaminopimelate"/>
    <property type="evidence" value="ECO:0007669"/>
    <property type="project" value="UniProtKB-UniPathway"/>
</dbReference>
<gene>
    <name evidence="29" type="ORF">SAMN05421640_3377</name>
</gene>
<dbReference type="UniPathway" id="UPA00034">
    <property type="reaction ID" value="UER00015"/>
</dbReference>
<evidence type="ECO:0000256" key="8">
    <source>
        <dbReference type="ARBA" id="ARBA00010046"/>
    </source>
</evidence>
<comment type="subunit">
    <text evidence="9">Homotetramer.</text>
</comment>
<dbReference type="GO" id="GO:0005524">
    <property type="term" value="F:ATP binding"/>
    <property type="evidence" value="ECO:0007669"/>
    <property type="project" value="UniProtKB-KW"/>
</dbReference>
<evidence type="ECO:0000256" key="3">
    <source>
        <dbReference type="ARBA" id="ARBA00004986"/>
    </source>
</evidence>
<dbReference type="GO" id="GO:0009090">
    <property type="term" value="P:homoserine biosynthetic process"/>
    <property type="evidence" value="ECO:0007669"/>
    <property type="project" value="UniProtKB-ARBA"/>
</dbReference>
<keyword evidence="14" id="KW-0547">Nucleotide-binding</keyword>
<dbReference type="UniPathway" id="UPA00051">
    <property type="reaction ID" value="UER00462"/>
</dbReference>
<keyword evidence="22" id="KW-0486">Methionine biosynthesis</keyword>
<comment type="function">
    <text evidence="24">Bifunctional aspartate kinase and homoserine dehydrogenase that catalyzes the first and the third steps toward the synthesis of lysine, methionine and threonine from aspartate.</text>
</comment>
<comment type="pathway">
    <text evidence="3">Amino-acid biosynthesis; L-methionine biosynthesis via de novo pathway; L-homoserine from L-aspartate: step 1/3.</text>
</comment>
<evidence type="ECO:0000256" key="20">
    <source>
        <dbReference type="ARBA" id="ARBA00023053"/>
    </source>
</evidence>
<dbReference type="NCBIfam" id="TIGR00657">
    <property type="entry name" value="asp_kinases"/>
    <property type="match status" value="1"/>
</dbReference>
<dbReference type="PROSITE" id="PS00324">
    <property type="entry name" value="ASPARTOKINASE"/>
    <property type="match status" value="1"/>
</dbReference>
<evidence type="ECO:0000256" key="5">
    <source>
        <dbReference type="ARBA" id="ARBA00005062"/>
    </source>
</evidence>
<dbReference type="Gene3D" id="1.20.120.1320">
    <property type="entry name" value="Aspartokinase, catalytic domain"/>
    <property type="match status" value="1"/>
</dbReference>
<dbReference type="InterPro" id="IPR001048">
    <property type="entry name" value="Asp/Glu/Uridylate_kinase"/>
</dbReference>
<dbReference type="GO" id="GO:0050661">
    <property type="term" value="F:NADP binding"/>
    <property type="evidence" value="ECO:0007669"/>
    <property type="project" value="InterPro"/>
</dbReference>
<feature type="domain" description="ACT" evidence="28">
    <location>
        <begin position="396"/>
        <end position="469"/>
    </location>
</feature>
<evidence type="ECO:0000256" key="10">
    <source>
        <dbReference type="ARBA" id="ARBA00022605"/>
    </source>
</evidence>
<proteinExistence type="inferred from homology"/>
<dbReference type="FunFam" id="3.30.2130.10:FF:000001">
    <property type="entry name" value="Bifunctional aspartokinase/homoserine dehydrogenase"/>
    <property type="match status" value="1"/>
</dbReference>
<dbReference type="Gene3D" id="3.30.2130.10">
    <property type="entry name" value="VC0802-like"/>
    <property type="match status" value="1"/>
</dbReference>
<evidence type="ECO:0000256" key="4">
    <source>
        <dbReference type="ARBA" id="ARBA00005056"/>
    </source>
</evidence>
<dbReference type="FunFam" id="3.30.360.10:FF:000006">
    <property type="entry name" value="Bifunctional aspartokinase/homoserine dehydrogenase"/>
    <property type="match status" value="1"/>
</dbReference>
<dbReference type="PIRSF" id="PIRSF000727">
    <property type="entry name" value="ThrA"/>
    <property type="match status" value="1"/>
</dbReference>
<dbReference type="GO" id="GO:0009088">
    <property type="term" value="P:threonine biosynthetic process"/>
    <property type="evidence" value="ECO:0007669"/>
    <property type="project" value="UniProtKB-UniPathway"/>
</dbReference>
<evidence type="ECO:0000256" key="7">
    <source>
        <dbReference type="ARBA" id="ARBA00007952"/>
    </source>
</evidence>
<comment type="similarity">
    <text evidence="7">In the C-terminal section; belongs to the homoserine dehydrogenase family.</text>
</comment>
<dbReference type="InterPro" id="IPR001341">
    <property type="entry name" value="Asp_kinase"/>
</dbReference>